<organism evidence="2 3">
    <name type="scientific">Parafrankia colletiae</name>
    <dbReference type="NCBI Taxonomy" id="573497"/>
    <lineage>
        <taxon>Bacteria</taxon>
        <taxon>Bacillati</taxon>
        <taxon>Actinomycetota</taxon>
        <taxon>Actinomycetes</taxon>
        <taxon>Frankiales</taxon>
        <taxon>Frankiaceae</taxon>
        <taxon>Parafrankia</taxon>
    </lineage>
</organism>
<evidence type="ECO:0000313" key="2">
    <source>
        <dbReference type="EMBL" id="OHV41126.1"/>
    </source>
</evidence>
<dbReference type="EMBL" id="MBLM01000058">
    <property type="protein sequence ID" value="OHV41126.1"/>
    <property type="molecule type" value="Genomic_DNA"/>
</dbReference>
<reference evidence="3" key="1">
    <citation type="submission" date="2016-07" db="EMBL/GenBank/DDBJ databases">
        <title>Sequence Frankia sp. strain CcI1.17.</title>
        <authorList>
            <person name="Ghodhbane-Gtari F."/>
            <person name="Swanson E."/>
            <person name="Gueddou A."/>
            <person name="Morris K."/>
            <person name="Hezbri K."/>
            <person name="Ktari A."/>
            <person name="Nouioui I."/>
            <person name="Abebe-Akele F."/>
            <person name="Simpson S."/>
            <person name="Thomas K."/>
            <person name="Gtari M."/>
            <person name="Tisa L.S."/>
            <person name="Hurst S."/>
        </authorList>
    </citation>
    <scope>NUCLEOTIDE SEQUENCE [LARGE SCALE GENOMIC DNA]</scope>
    <source>
        <strain evidence="3">Cc1.17</strain>
    </source>
</reference>
<dbReference type="Proteomes" id="UP000179627">
    <property type="component" value="Unassembled WGS sequence"/>
</dbReference>
<name>A0A1S1R5E3_9ACTN</name>
<dbReference type="AlphaFoldDB" id="A0A1S1R5E3"/>
<evidence type="ECO:0000313" key="3">
    <source>
        <dbReference type="Proteomes" id="UP000179627"/>
    </source>
</evidence>
<comment type="caution">
    <text evidence="2">The sequence shown here is derived from an EMBL/GenBank/DDBJ whole genome shotgun (WGS) entry which is preliminary data.</text>
</comment>
<sequence length="164" mass="18219">MLTTGFIVIAVLSSSPTLKAPILALYRDDGVVFAEIRACPGDGVRTFYVDQAYSRWSVLAASSSTAPTRIRLFEVPAGWILEGRDPLLSHPELHRAGTYLIWLRTRGDDQAAFAFDTPQLDATTRDLVLTTTGRDRDDNDPAAAPMPRPDFERRAELYCEEHHG</sequence>
<protein>
    <submittedName>
        <fullName evidence="2">Uncharacterized protein</fullName>
    </submittedName>
</protein>
<accession>A0A1S1R5E3</accession>
<evidence type="ECO:0000256" key="1">
    <source>
        <dbReference type="SAM" id="MobiDB-lite"/>
    </source>
</evidence>
<keyword evidence="3" id="KW-1185">Reference proteome</keyword>
<proteinExistence type="predicted"/>
<gene>
    <name evidence="2" type="ORF">CC117_13040</name>
</gene>
<feature type="region of interest" description="Disordered" evidence="1">
    <location>
        <begin position="131"/>
        <end position="153"/>
    </location>
</feature>